<dbReference type="EMBL" id="CP010705">
    <property type="protein sequence ID" value="AUQ94158.1"/>
    <property type="molecule type" value="Genomic_DNA"/>
</dbReference>
<sequence>MTALPDPDYQADFYQFVASKRLFAWLMDSVLITLLASVAVVFTAFTGLFIWPLLYLVIGFIYRAVTIAAGSATWGMLIAGIELRDLSGRKLDGQGALLHTAGYSISMAFPVLQVISILMMLMSARGQGLTDAVLGTVMLNRRR</sequence>
<keyword evidence="4 5" id="KW-0472">Membrane</keyword>
<reference evidence="8 9" key="1">
    <citation type="journal article" date="2017" name="Front. Microbiol.">
        <title>Phaeobacter piscinae sp. nov., a species of the Roseobacter group and potential aquaculture probiont.</title>
        <authorList>
            <person name="Sonnenschein E.C."/>
            <person name="Phippen C.B.W."/>
            <person name="Nielsen K.F."/>
            <person name="Mateiu R.V."/>
            <person name="Melchiorsen J."/>
            <person name="Gram L."/>
            <person name="Overmann J."/>
            <person name="Freese H.M."/>
        </authorList>
    </citation>
    <scope>NUCLEOTIDE SEQUENCE [LARGE SCALE GENOMIC DNA]</scope>
    <source>
        <strain evidence="8 9">P88</strain>
    </source>
</reference>
<feature type="domain" description="RDD" evidence="6">
    <location>
        <begin position="19"/>
        <end position="133"/>
    </location>
</feature>
<evidence type="ECO:0000256" key="2">
    <source>
        <dbReference type="ARBA" id="ARBA00022692"/>
    </source>
</evidence>
<dbReference type="InterPro" id="IPR010432">
    <property type="entry name" value="RDD"/>
</dbReference>
<feature type="transmembrane region" description="Helical" evidence="5">
    <location>
        <begin position="101"/>
        <end position="121"/>
    </location>
</feature>
<feature type="transmembrane region" description="Helical" evidence="5">
    <location>
        <begin position="30"/>
        <end position="53"/>
    </location>
</feature>
<proteinExistence type="predicted"/>
<dbReference type="GO" id="GO:0016020">
    <property type="term" value="C:membrane"/>
    <property type="evidence" value="ECO:0007669"/>
    <property type="project" value="UniProtKB-SubCell"/>
</dbReference>
<evidence type="ECO:0000313" key="8">
    <source>
        <dbReference type="EMBL" id="AUQ99424.1"/>
    </source>
</evidence>
<feature type="transmembrane region" description="Helical" evidence="5">
    <location>
        <begin position="60"/>
        <end position="81"/>
    </location>
</feature>
<organism evidence="8 9">
    <name type="scientific">Phaeobacter inhibens</name>
    <dbReference type="NCBI Taxonomy" id="221822"/>
    <lineage>
        <taxon>Bacteria</taxon>
        <taxon>Pseudomonadati</taxon>
        <taxon>Pseudomonadota</taxon>
        <taxon>Alphaproteobacteria</taxon>
        <taxon>Rhodobacterales</taxon>
        <taxon>Roseobacteraceae</taxon>
        <taxon>Phaeobacter</taxon>
    </lineage>
</organism>
<dbReference type="AlphaFoldDB" id="A0A2I7GM33"/>
<dbReference type="RefSeq" id="WP_102854855.1">
    <property type="nucleotide sequence ID" value="NZ_CP010599.1"/>
</dbReference>
<dbReference type="Proteomes" id="UP000236536">
    <property type="component" value="Chromosome"/>
</dbReference>
<evidence type="ECO:0000256" key="1">
    <source>
        <dbReference type="ARBA" id="ARBA00004141"/>
    </source>
</evidence>
<protein>
    <submittedName>
        <fullName evidence="8">RDD family protein</fullName>
    </submittedName>
</protein>
<evidence type="ECO:0000313" key="10">
    <source>
        <dbReference type="Proteomes" id="UP000236536"/>
    </source>
</evidence>
<keyword evidence="3 5" id="KW-1133">Transmembrane helix</keyword>
<evidence type="ECO:0000256" key="4">
    <source>
        <dbReference type="ARBA" id="ARBA00023136"/>
    </source>
</evidence>
<dbReference type="Pfam" id="PF06271">
    <property type="entry name" value="RDD"/>
    <property type="match status" value="1"/>
</dbReference>
<accession>A0A2I7GM33</accession>
<evidence type="ECO:0000313" key="7">
    <source>
        <dbReference type="EMBL" id="AUQ94158.1"/>
    </source>
</evidence>
<name>A0A2I7GM33_9RHOB</name>
<keyword evidence="10" id="KW-1185">Reference proteome</keyword>
<evidence type="ECO:0000256" key="5">
    <source>
        <dbReference type="SAM" id="Phobius"/>
    </source>
</evidence>
<gene>
    <name evidence="7" type="ORF">PhaeoP66_01365</name>
    <name evidence="8" type="ORF">PhaeoP88_02058</name>
</gene>
<evidence type="ECO:0000256" key="3">
    <source>
        <dbReference type="ARBA" id="ARBA00022989"/>
    </source>
</evidence>
<dbReference type="Proteomes" id="UP000236447">
    <property type="component" value="Chromosome"/>
</dbReference>
<evidence type="ECO:0000259" key="6">
    <source>
        <dbReference type="Pfam" id="PF06271"/>
    </source>
</evidence>
<dbReference type="EMBL" id="CP010725">
    <property type="protein sequence ID" value="AUQ99424.1"/>
    <property type="molecule type" value="Genomic_DNA"/>
</dbReference>
<reference evidence="7 10" key="3">
    <citation type="journal article" date="2017" name="Int. J. Syst. Evol. Microbiol.">
        <title>Adaptation of Surface-Associated Bacteria to the Open Ocean: A Genomically Distinct Subpopulation of Phaeobacter gallaeciensis Colonizes Pacific Mesozooplankton.</title>
        <authorList>
            <person name="Freese H.M."/>
            <person name="Methner A."/>
            <person name="Overmann J."/>
        </authorList>
    </citation>
    <scope>NUCLEOTIDE SEQUENCE [LARGE SCALE GENOMIC DNA]</scope>
    <source>
        <strain evidence="7 10">P66</strain>
    </source>
</reference>
<evidence type="ECO:0000313" key="9">
    <source>
        <dbReference type="Proteomes" id="UP000236447"/>
    </source>
</evidence>
<comment type="subcellular location">
    <subcellularLocation>
        <location evidence="1">Membrane</location>
        <topology evidence="1">Multi-pass membrane protein</topology>
    </subcellularLocation>
</comment>
<keyword evidence="2 5" id="KW-0812">Transmembrane</keyword>
<reference evidence="9 10" key="2">
    <citation type="journal article" date="2017" name="Genome Biol. Evol.">
        <title>Trajectories and Drivers of Genome Evolution in Surface-Associated Marine Phaeobacter.</title>
        <authorList>
            <person name="Freese H.M."/>
            <person name="Sikorski J."/>
            <person name="Bunk B."/>
            <person name="Scheuner C."/>
            <person name="Meier-Kolthoff J.P."/>
            <person name="Sproer C."/>
            <person name="Gram L."/>
            <person name="Overmann J."/>
        </authorList>
    </citation>
    <scope>NUCLEOTIDE SEQUENCE [LARGE SCALE GENOMIC DNA]</scope>
    <source>
        <strain evidence="7 10">P66</strain>
        <strain evidence="8 9">P88</strain>
    </source>
</reference>